<feature type="transmembrane region" description="Helical" evidence="10">
    <location>
        <begin position="136"/>
        <end position="153"/>
    </location>
</feature>
<name>F0T1G2_SYNGF</name>
<keyword evidence="6 10" id="KW-0812">Transmembrane</keyword>
<evidence type="ECO:0000313" key="12">
    <source>
        <dbReference type="Proteomes" id="UP000007488"/>
    </source>
</evidence>
<dbReference type="AlphaFoldDB" id="F0T1G2"/>
<reference evidence="11 12" key="1">
    <citation type="journal article" date="2011" name="Stand. Genomic Sci.">
        <title>Complete genome sequence of Syntrophobotulus glycolicus type strain (FlGlyR).</title>
        <authorList>
            <person name="Han C."/>
            <person name="Mwirichia R."/>
            <person name="Chertkov O."/>
            <person name="Held B."/>
            <person name="Lapidus A."/>
            <person name="Nolan M."/>
            <person name="Lucas S."/>
            <person name="Hammon N."/>
            <person name="Deshpande S."/>
            <person name="Cheng J.F."/>
            <person name="Tapia R."/>
            <person name="Goodwin L."/>
            <person name="Pitluck S."/>
            <person name="Huntemann M."/>
            <person name="Liolios K."/>
            <person name="Ivanova N."/>
            <person name="Pagani I."/>
            <person name="Mavromatis K."/>
            <person name="Ovchinikova G."/>
            <person name="Pati A."/>
            <person name="Chen A."/>
            <person name="Palaniappan K."/>
            <person name="Land M."/>
            <person name="Hauser L."/>
            <person name="Brambilla E.M."/>
            <person name="Rohde M."/>
            <person name="Spring S."/>
            <person name="Sikorski J."/>
            <person name="Goker M."/>
            <person name="Woyke T."/>
            <person name="Bristow J."/>
            <person name="Eisen J.A."/>
            <person name="Markowitz V."/>
            <person name="Hugenholtz P."/>
            <person name="Kyrpides N.C."/>
            <person name="Klenk H.P."/>
            <person name="Detter J.C."/>
        </authorList>
    </citation>
    <scope>NUCLEOTIDE SEQUENCE [LARGE SCALE GENOMIC DNA]</scope>
    <source>
        <strain evidence="12">DSM 8271 / FlGlyR</strain>
    </source>
</reference>
<dbReference type="CDD" id="cd13143">
    <property type="entry name" value="MATE_MepA_like"/>
    <property type="match status" value="1"/>
</dbReference>
<protein>
    <recommendedName>
        <fullName evidence="3">Multidrug export protein MepA</fullName>
    </recommendedName>
</protein>
<dbReference type="NCBIfam" id="TIGR00797">
    <property type="entry name" value="matE"/>
    <property type="match status" value="1"/>
</dbReference>
<dbReference type="PANTHER" id="PTHR43823">
    <property type="entry name" value="SPORULATION PROTEIN YKVU"/>
    <property type="match status" value="1"/>
</dbReference>
<dbReference type="InterPro" id="IPR048279">
    <property type="entry name" value="MdtK-like"/>
</dbReference>
<evidence type="ECO:0000256" key="3">
    <source>
        <dbReference type="ARBA" id="ARBA00022106"/>
    </source>
</evidence>
<gene>
    <name evidence="11" type="ordered locus">Sgly_2010</name>
</gene>
<dbReference type="Proteomes" id="UP000007488">
    <property type="component" value="Chromosome"/>
</dbReference>
<dbReference type="EMBL" id="CP002547">
    <property type="protein sequence ID" value="ADY56303.1"/>
    <property type="molecule type" value="Genomic_DNA"/>
</dbReference>
<dbReference type="PANTHER" id="PTHR43823:SF3">
    <property type="entry name" value="MULTIDRUG EXPORT PROTEIN MEPA"/>
    <property type="match status" value="1"/>
</dbReference>
<feature type="transmembrane region" description="Helical" evidence="10">
    <location>
        <begin position="12"/>
        <end position="33"/>
    </location>
</feature>
<dbReference type="HOGENOM" id="CLU_012893_0_0_9"/>
<dbReference type="PIRSF" id="PIRSF006603">
    <property type="entry name" value="DinF"/>
    <property type="match status" value="1"/>
</dbReference>
<evidence type="ECO:0000256" key="1">
    <source>
        <dbReference type="ARBA" id="ARBA00004651"/>
    </source>
</evidence>
<feature type="transmembrane region" description="Helical" evidence="10">
    <location>
        <begin position="271"/>
        <end position="292"/>
    </location>
</feature>
<dbReference type="RefSeq" id="WP_013625170.1">
    <property type="nucleotide sequence ID" value="NC_015172.1"/>
</dbReference>
<keyword evidence="4" id="KW-0813">Transport</keyword>
<feature type="transmembrane region" description="Helical" evidence="10">
    <location>
        <begin position="232"/>
        <end position="251"/>
    </location>
</feature>
<evidence type="ECO:0000256" key="4">
    <source>
        <dbReference type="ARBA" id="ARBA00022448"/>
    </source>
</evidence>
<dbReference type="STRING" id="645991.Sgly_2010"/>
<keyword evidence="7 10" id="KW-1133">Transmembrane helix</keyword>
<evidence type="ECO:0000256" key="10">
    <source>
        <dbReference type="SAM" id="Phobius"/>
    </source>
</evidence>
<dbReference type="eggNOG" id="COG0534">
    <property type="taxonomic scope" value="Bacteria"/>
</dbReference>
<comment type="similarity">
    <text evidence="2">Belongs to the multi antimicrobial extrusion (MATE) (TC 2.A.66.1) family. MepA subfamily.</text>
</comment>
<evidence type="ECO:0000256" key="5">
    <source>
        <dbReference type="ARBA" id="ARBA00022475"/>
    </source>
</evidence>
<keyword evidence="12" id="KW-1185">Reference proteome</keyword>
<dbReference type="InterPro" id="IPR051327">
    <property type="entry name" value="MATE_MepA_subfamily"/>
</dbReference>
<keyword evidence="8 10" id="KW-0472">Membrane</keyword>
<feature type="transmembrane region" description="Helical" evidence="10">
    <location>
        <begin position="93"/>
        <end position="116"/>
    </location>
</feature>
<keyword evidence="5" id="KW-1003">Cell membrane</keyword>
<dbReference type="GO" id="GO:0042910">
    <property type="term" value="F:xenobiotic transmembrane transporter activity"/>
    <property type="evidence" value="ECO:0007669"/>
    <property type="project" value="InterPro"/>
</dbReference>
<dbReference type="OrthoDB" id="9811110at2"/>
<reference evidence="12" key="2">
    <citation type="submission" date="2011-02" db="EMBL/GenBank/DDBJ databases">
        <title>The complete genome of Syntrophobotulus glycolicus DSM 8271.</title>
        <authorList>
            <person name="Lucas S."/>
            <person name="Copeland A."/>
            <person name="Lapidus A."/>
            <person name="Bruce D."/>
            <person name="Goodwin L."/>
            <person name="Pitluck S."/>
            <person name="Kyrpides N."/>
            <person name="Mavromatis K."/>
            <person name="Pagani I."/>
            <person name="Ivanova N."/>
            <person name="Mikhailova N."/>
            <person name="Chertkov O."/>
            <person name="Held B."/>
            <person name="Detter J.C."/>
            <person name="Tapia R."/>
            <person name="Han C."/>
            <person name="Land M."/>
            <person name="Hauser L."/>
            <person name="Markowitz V."/>
            <person name="Cheng J.-F."/>
            <person name="Hugenholtz P."/>
            <person name="Woyke T."/>
            <person name="Wu D."/>
            <person name="Spring S."/>
            <person name="Schroeder M."/>
            <person name="Brambilla E."/>
            <person name="Klenk H.-P."/>
            <person name="Eisen J.A."/>
        </authorList>
    </citation>
    <scope>NUCLEOTIDE SEQUENCE [LARGE SCALE GENOMIC DNA]</scope>
    <source>
        <strain evidence="12">DSM 8271 / FlGlyR</strain>
    </source>
</reference>
<accession>F0T1G2</accession>
<dbReference type="GO" id="GO:0005886">
    <property type="term" value="C:plasma membrane"/>
    <property type="evidence" value="ECO:0007669"/>
    <property type="project" value="UniProtKB-SubCell"/>
</dbReference>
<feature type="transmembrane region" description="Helical" evidence="10">
    <location>
        <begin position="358"/>
        <end position="380"/>
    </location>
</feature>
<comment type="subcellular location">
    <subcellularLocation>
        <location evidence="1">Cell membrane</location>
        <topology evidence="1">Multi-pass membrane protein</topology>
    </subcellularLocation>
</comment>
<dbReference type="GO" id="GO:0015297">
    <property type="term" value="F:antiporter activity"/>
    <property type="evidence" value="ECO:0007669"/>
    <property type="project" value="InterPro"/>
</dbReference>
<evidence type="ECO:0000256" key="6">
    <source>
        <dbReference type="ARBA" id="ARBA00022692"/>
    </source>
</evidence>
<organism evidence="11 12">
    <name type="scientific">Syntrophobotulus glycolicus (strain DSM 8271 / FlGlyR)</name>
    <dbReference type="NCBI Taxonomy" id="645991"/>
    <lineage>
        <taxon>Bacteria</taxon>
        <taxon>Bacillati</taxon>
        <taxon>Bacillota</taxon>
        <taxon>Clostridia</taxon>
        <taxon>Eubacteriales</taxon>
        <taxon>Desulfitobacteriaceae</taxon>
        <taxon>Syntrophobotulus</taxon>
    </lineage>
</organism>
<dbReference type="KEGG" id="sgy:Sgly_2010"/>
<evidence type="ECO:0000256" key="7">
    <source>
        <dbReference type="ARBA" id="ARBA00022989"/>
    </source>
</evidence>
<dbReference type="GO" id="GO:0046677">
    <property type="term" value="P:response to antibiotic"/>
    <property type="evidence" value="ECO:0007669"/>
    <property type="project" value="UniProtKB-KW"/>
</dbReference>
<dbReference type="Pfam" id="PF01554">
    <property type="entry name" value="MatE"/>
    <property type="match status" value="2"/>
</dbReference>
<keyword evidence="9" id="KW-0046">Antibiotic resistance</keyword>
<feature type="transmembrane region" description="Helical" evidence="10">
    <location>
        <begin position="45"/>
        <end position="72"/>
    </location>
</feature>
<dbReference type="InterPro" id="IPR002528">
    <property type="entry name" value="MATE_fam"/>
</dbReference>
<feature type="transmembrane region" description="Helical" evidence="10">
    <location>
        <begin position="418"/>
        <end position="438"/>
    </location>
</feature>
<dbReference type="InterPro" id="IPR045070">
    <property type="entry name" value="MATE_MepA-like"/>
</dbReference>
<evidence type="ECO:0000313" key="11">
    <source>
        <dbReference type="EMBL" id="ADY56303.1"/>
    </source>
</evidence>
<feature type="transmembrane region" description="Helical" evidence="10">
    <location>
        <begin position="190"/>
        <end position="211"/>
    </location>
</feature>
<feature type="transmembrane region" description="Helical" evidence="10">
    <location>
        <begin position="319"/>
        <end position="338"/>
    </location>
</feature>
<feature type="transmembrane region" description="Helical" evidence="10">
    <location>
        <begin position="392"/>
        <end position="412"/>
    </location>
</feature>
<proteinExistence type="inferred from homology"/>
<evidence type="ECO:0000256" key="8">
    <source>
        <dbReference type="ARBA" id="ARBA00023136"/>
    </source>
</evidence>
<evidence type="ECO:0000256" key="9">
    <source>
        <dbReference type="ARBA" id="ARBA00023251"/>
    </source>
</evidence>
<evidence type="ECO:0000256" key="2">
    <source>
        <dbReference type="ARBA" id="ARBA00008417"/>
    </source>
</evidence>
<sequence length="457" mass="49639">MKRSLEMGSQSIGRLLWEFSLPAVIGMLLYSLYNIVDRIFVGRGVGSIGIAAITVAFPIMIILLAIYVFIGIGSTALISLRLGEQKYEEAEKVAGNGTLMLIILPLLISGIYFLFAERILILFGASPTVLPYALDFTHIIILGSVFGSLGFGMNNFIRAEGNPRFAMMTQVIGALLNAVLNYIFIFKLGLGIKGSALATVCGQLFSTIWVLSYFLSGRSMMKIRLKNLKPQMSILIGIMSIGFAPFAMQIASSAQQVILNNTLMIYGGDKALSAVGIIMSIATLLFMPVIGVSQGAQPLIGYNYGAGQYERVKETLKKAVISGTYIVLAGFLLIHIWPEEIVGLFSKGDVELTQITTHGLLIFLVMLPVIAFQILCSNYFQAVGKPVQSTILSLSRQVLLFIPLLLILPRFWGMNGVWLTAPISDGIAVLLTAALIFAEMRGLPTTSSTTNKIRADQ</sequence>
<feature type="transmembrane region" description="Helical" evidence="10">
    <location>
        <begin position="165"/>
        <end position="184"/>
    </location>
</feature>